<feature type="non-terminal residue" evidence="3">
    <location>
        <position position="1"/>
    </location>
</feature>
<dbReference type="InterPro" id="IPR005074">
    <property type="entry name" value="Peptidase_C39"/>
</dbReference>
<feature type="domain" description="Peptidase C39" evidence="2">
    <location>
        <begin position="53"/>
        <end position="193"/>
    </location>
</feature>
<comment type="caution">
    <text evidence="3">The sequence shown here is derived from an EMBL/GenBank/DDBJ whole genome shotgun (WGS) entry which is preliminary data.</text>
</comment>
<dbReference type="GO" id="GO:0006508">
    <property type="term" value="P:proteolysis"/>
    <property type="evidence" value="ECO:0007669"/>
    <property type="project" value="InterPro"/>
</dbReference>
<dbReference type="GO" id="GO:0005524">
    <property type="term" value="F:ATP binding"/>
    <property type="evidence" value="ECO:0007669"/>
    <property type="project" value="InterPro"/>
</dbReference>
<dbReference type="GO" id="GO:0008233">
    <property type="term" value="F:peptidase activity"/>
    <property type="evidence" value="ECO:0007669"/>
    <property type="project" value="InterPro"/>
</dbReference>
<protein>
    <recommendedName>
        <fullName evidence="2">Peptidase C39 domain-containing protein</fullName>
    </recommendedName>
</protein>
<dbReference type="AlphaFoldDB" id="X0WKT1"/>
<organism evidence="3">
    <name type="scientific">marine sediment metagenome</name>
    <dbReference type="NCBI Taxonomy" id="412755"/>
    <lineage>
        <taxon>unclassified sequences</taxon>
        <taxon>metagenomes</taxon>
        <taxon>ecological metagenomes</taxon>
    </lineage>
</organism>
<dbReference type="InterPro" id="IPR039564">
    <property type="entry name" value="Peptidase_C39-like"/>
</dbReference>
<evidence type="ECO:0000256" key="1">
    <source>
        <dbReference type="SAM" id="MobiDB-lite"/>
    </source>
</evidence>
<dbReference type="Pfam" id="PF13529">
    <property type="entry name" value="Peptidase_C39_2"/>
    <property type="match status" value="1"/>
</dbReference>
<evidence type="ECO:0000313" key="3">
    <source>
        <dbReference type="EMBL" id="GAG31569.1"/>
    </source>
</evidence>
<sequence length="205" mass="22905">FNEAKRLQKEWEDVKSQRPEQEKEEVTKLPAVKKRLPLKKEKRTSILLNLRHQHTAPGLCSVTCASIVLGYLGLEISPQSLHKMTDGNPFFINIANSANRLGYPWSQKVFANDPNGFLEGLSFIRVMLLANCPVIVDLSNAFGTNESHVYVVCGFSNEKDCVFILDPHSIAPGIKQLSYVKFSSVWNSLGIVGQPVNQRGLIAIR</sequence>
<dbReference type="GO" id="GO:0016020">
    <property type="term" value="C:membrane"/>
    <property type="evidence" value="ECO:0007669"/>
    <property type="project" value="InterPro"/>
</dbReference>
<dbReference type="PROSITE" id="PS50990">
    <property type="entry name" value="PEPTIDASE_C39"/>
    <property type="match status" value="1"/>
</dbReference>
<proteinExistence type="predicted"/>
<dbReference type="EMBL" id="BARS01045337">
    <property type="protein sequence ID" value="GAG31569.1"/>
    <property type="molecule type" value="Genomic_DNA"/>
</dbReference>
<feature type="region of interest" description="Disordered" evidence="1">
    <location>
        <begin position="1"/>
        <end position="26"/>
    </location>
</feature>
<evidence type="ECO:0000259" key="2">
    <source>
        <dbReference type="PROSITE" id="PS50990"/>
    </source>
</evidence>
<gene>
    <name evidence="3" type="ORF">S01H1_68369</name>
</gene>
<accession>X0WKT1</accession>
<name>X0WKT1_9ZZZZ</name>
<dbReference type="Gene3D" id="3.90.70.10">
    <property type="entry name" value="Cysteine proteinases"/>
    <property type="match status" value="1"/>
</dbReference>
<reference evidence="3" key="1">
    <citation type="journal article" date="2014" name="Front. Microbiol.">
        <title>High frequency of phylogenetically diverse reductive dehalogenase-homologous genes in deep subseafloor sedimentary metagenomes.</title>
        <authorList>
            <person name="Kawai M."/>
            <person name="Futagami T."/>
            <person name="Toyoda A."/>
            <person name="Takaki Y."/>
            <person name="Nishi S."/>
            <person name="Hori S."/>
            <person name="Arai W."/>
            <person name="Tsubouchi T."/>
            <person name="Morono Y."/>
            <person name="Uchiyama I."/>
            <person name="Ito T."/>
            <person name="Fujiyama A."/>
            <person name="Inagaki F."/>
            <person name="Takami H."/>
        </authorList>
    </citation>
    <scope>NUCLEOTIDE SEQUENCE</scope>
    <source>
        <strain evidence="3">Expedition CK06-06</strain>
    </source>
</reference>